<gene>
    <name evidence="1" type="ORF">IFK94_05140</name>
</gene>
<organism evidence="1 2">
    <name type="scientific">Candidatus Polarisedimenticola svalbardensis</name>
    <dbReference type="NCBI Taxonomy" id="2886004"/>
    <lineage>
        <taxon>Bacteria</taxon>
        <taxon>Pseudomonadati</taxon>
        <taxon>Acidobacteriota</taxon>
        <taxon>Candidatus Polarisedimenticolia</taxon>
        <taxon>Candidatus Polarisedimenticolales</taxon>
        <taxon>Candidatus Polarisedimenticolaceae</taxon>
        <taxon>Candidatus Polarisedimenticola</taxon>
    </lineage>
</organism>
<dbReference type="EMBL" id="JACXWD010000011">
    <property type="protein sequence ID" value="MBD3867492.1"/>
    <property type="molecule type" value="Genomic_DNA"/>
</dbReference>
<dbReference type="Proteomes" id="UP000648239">
    <property type="component" value="Unassembled WGS sequence"/>
</dbReference>
<protein>
    <recommendedName>
        <fullName evidence="3">SGNH hydrolase-type esterase domain-containing protein</fullName>
    </recommendedName>
</protein>
<dbReference type="GO" id="GO:0016788">
    <property type="term" value="F:hydrolase activity, acting on ester bonds"/>
    <property type="evidence" value="ECO:0007669"/>
    <property type="project" value="UniProtKB-ARBA"/>
</dbReference>
<proteinExistence type="predicted"/>
<dbReference type="Gene3D" id="3.40.50.1110">
    <property type="entry name" value="SGNH hydrolase"/>
    <property type="match status" value="1"/>
</dbReference>
<name>A0A8J6XS02_9BACT</name>
<dbReference type="SUPFAM" id="SSF52266">
    <property type="entry name" value="SGNH hydrolase"/>
    <property type="match status" value="2"/>
</dbReference>
<evidence type="ECO:0000313" key="2">
    <source>
        <dbReference type="Proteomes" id="UP000648239"/>
    </source>
</evidence>
<evidence type="ECO:0000313" key="1">
    <source>
        <dbReference type="EMBL" id="MBD3867492.1"/>
    </source>
</evidence>
<reference evidence="1 2" key="1">
    <citation type="submission" date="2020-08" db="EMBL/GenBank/DDBJ databases">
        <title>Acidobacteriota in marine sediments use diverse sulfur dissimilation pathways.</title>
        <authorList>
            <person name="Wasmund K."/>
        </authorList>
    </citation>
    <scope>NUCLEOTIDE SEQUENCE [LARGE SCALE GENOMIC DNA]</scope>
    <source>
        <strain evidence="1">MAG AM4</strain>
    </source>
</reference>
<dbReference type="InterPro" id="IPR036514">
    <property type="entry name" value="SGNH_hydro_sf"/>
</dbReference>
<sequence>MSTRTRARWFRITAVVLPLALLLILDLALGLAGIVPPEDPLLFYARTYQQEFSPFRATGDGNLEVRPDWVNPGVNLQATRGAAAGRFFLHPGFRQVRFKTEPGPDTIRIFVLGGSSAYGLYVGEQEAFSGQLRMLLEQRYPERSFEVINLGCPGWASNRVLNLMRSLCGLDPDLFVVYSGHNELLQGKVDRGPEIEDSRWRLRLLQASNLYRWIDYLVSSARRGQEFQEVREDMAALEAGRSLVFDPSSLPAEQRQRPDPAVLKDAADQFGSNVARMLELGSGTGVPVILGLPVANLWSPPTVAAGDLLTREGSPESTRFLEGLQALQEGRLGEAAGILGDLAGSEPDDAGLHFWLGVTLFQAGSTAAGRLELQAALDRDVRTHRISSPMEQALLKAGGDQVLDFRPVLRPAGTSAEAAELFSDHCHPTKKGHRLIADALLPNIELLLGL</sequence>
<dbReference type="AlphaFoldDB" id="A0A8J6XS02"/>
<accession>A0A8J6XS02</accession>
<comment type="caution">
    <text evidence="1">The sequence shown here is derived from an EMBL/GenBank/DDBJ whole genome shotgun (WGS) entry which is preliminary data.</text>
</comment>
<evidence type="ECO:0008006" key="3">
    <source>
        <dbReference type="Google" id="ProtNLM"/>
    </source>
</evidence>